<evidence type="ECO:0000313" key="5">
    <source>
        <dbReference type="Proteomes" id="UP000289738"/>
    </source>
</evidence>
<dbReference type="EMBL" id="SDMP01000009">
    <property type="protein sequence ID" value="RYR36712.1"/>
    <property type="molecule type" value="Genomic_DNA"/>
</dbReference>
<dbReference type="Proteomes" id="UP000289738">
    <property type="component" value="Chromosome A09"/>
</dbReference>
<sequence>MEKGWLDRRVTGAVEGGTRRNWNRGVWSAAELEKRRVERGRSGAEEGWSAVDQNRRGGTVAAPRRNDTRRVAVGRQLRAYAMRCDATAETSGDDAKAVGRQLDQIRRRRYAVVTGANKGIGLEVARQLASTGVKVVLTSRDEKRGLHALETLKDLSDFVLFHQLDVADHASVASLADFTNCLL</sequence>
<dbReference type="STRING" id="3818.A0A445BDG2"/>
<proteinExistence type="inferred from homology"/>
<reference evidence="4 5" key="1">
    <citation type="submission" date="2019-01" db="EMBL/GenBank/DDBJ databases">
        <title>Sequencing of cultivated peanut Arachis hypogaea provides insights into genome evolution and oil improvement.</title>
        <authorList>
            <person name="Chen X."/>
        </authorList>
    </citation>
    <scope>NUCLEOTIDE SEQUENCE [LARGE SCALE GENOMIC DNA]</scope>
    <source>
        <strain evidence="5">cv. Fuhuasheng</strain>
        <tissue evidence="4">Leaves</tissue>
    </source>
</reference>
<accession>A0A445BDG2</accession>
<keyword evidence="3" id="KW-0560">Oxidoreductase</keyword>
<evidence type="ECO:0008006" key="6">
    <source>
        <dbReference type="Google" id="ProtNLM"/>
    </source>
</evidence>
<dbReference type="SUPFAM" id="SSF51735">
    <property type="entry name" value="NAD(P)-binding Rossmann-fold domains"/>
    <property type="match status" value="1"/>
</dbReference>
<comment type="caution">
    <text evidence="4">The sequence shown here is derived from an EMBL/GenBank/DDBJ whole genome shotgun (WGS) entry which is preliminary data.</text>
</comment>
<evidence type="ECO:0000256" key="3">
    <source>
        <dbReference type="ARBA" id="ARBA00023002"/>
    </source>
</evidence>
<organism evidence="4 5">
    <name type="scientific">Arachis hypogaea</name>
    <name type="common">Peanut</name>
    <dbReference type="NCBI Taxonomy" id="3818"/>
    <lineage>
        <taxon>Eukaryota</taxon>
        <taxon>Viridiplantae</taxon>
        <taxon>Streptophyta</taxon>
        <taxon>Embryophyta</taxon>
        <taxon>Tracheophyta</taxon>
        <taxon>Spermatophyta</taxon>
        <taxon>Magnoliopsida</taxon>
        <taxon>eudicotyledons</taxon>
        <taxon>Gunneridae</taxon>
        <taxon>Pentapetalae</taxon>
        <taxon>rosids</taxon>
        <taxon>fabids</taxon>
        <taxon>Fabales</taxon>
        <taxon>Fabaceae</taxon>
        <taxon>Papilionoideae</taxon>
        <taxon>50 kb inversion clade</taxon>
        <taxon>dalbergioids sensu lato</taxon>
        <taxon>Dalbergieae</taxon>
        <taxon>Pterocarpus clade</taxon>
        <taxon>Arachis</taxon>
    </lineage>
</organism>
<dbReference type="Pfam" id="PF00106">
    <property type="entry name" value="adh_short"/>
    <property type="match status" value="1"/>
</dbReference>
<comment type="similarity">
    <text evidence="1">Belongs to the short-chain dehydrogenases/reductases (SDR) family.</text>
</comment>
<evidence type="ECO:0000313" key="4">
    <source>
        <dbReference type="EMBL" id="RYR36712.1"/>
    </source>
</evidence>
<dbReference type="AlphaFoldDB" id="A0A445BDG2"/>
<keyword evidence="2" id="KW-0521">NADP</keyword>
<dbReference type="GO" id="GO:0016020">
    <property type="term" value="C:membrane"/>
    <property type="evidence" value="ECO:0007669"/>
    <property type="project" value="TreeGrafter"/>
</dbReference>
<dbReference type="InterPro" id="IPR036291">
    <property type="entry name" value="NAD(P)-bd_dom_sf"/>
</dbReference>
<dbReference type="GO" id="GO:0016491">
    <property type="term" value="F:oxidoreductase activity"/>
    <property type="evidence" value="ECO:0007669"/>
    <property type="project" value="UniProtKB-KW"/>
</dbReference>
<keyword evidence="5" id="KW-1185">Reference proteome</keyword>
<evidence type="ECO:0000256" key="2">
    <source>
        <dbReference type="ARBA" id="ARBA00022857"/>
    </source>
</evidence>
<protein>
    <recommendedName>
        <fullName evidence="6">(+)-neomenthol dehydrogenase</fullName>
    </recommendedName>
</protein>
<dbReference type="Gene3D" id="3.40.50.720">
    <property type="entry name" value="NAD(P)-binding Rossmann-like Domain"/>
    <property type="match status" value="1"/>
</dbReference>
<evidence type="ECO:0000256" key="1">
    <source>
        <dbReference type="ARBA" id="ARBA00006484"/>
    </source>
</evidence>
<dbReference type="PANTHER" id="PTHR43490">
    <property type="entry name" value="(+)-NEOMENTHOL DEHYDROGENASE"/>
    <property type="match status" value="1"/>
</dbReference>
<name>A0A445BDG2_ARAHY</name>
<dbReference type="InterPro" id="IPR002347">
    <property type="entry name" value="SDR_fam"/>
</dbReference>
<gene>
    <name evidence="4" type="ORF">Ahy_A09g041668</name>
</gene>
<dbReference type="PANTHER" id="PTHR43490:SF91">
    <property type="entry name" value="NAD(P)-BINDING ROSSMANN-FOLD PROTEIN"/>
    <property type="match status" value="1"/>
</dbReference>